<evidence type="ECO:0000256" key="1">
    <source>
        <dbReference type="ARBA" id="ARBA00022723"/>
    </source>
</evidence>
<dbReference type="GO" id="GO:0008738">
    <property type="term" value="F:L-fuculose-phosphate aldolase activity"/>
    <property type="evidence" value="ECO:0007669"/>
    <property type="project" value="UniProtKB-EC"/>
</dbReference>
<dbReference type="InterPro" id="IPR050197">
    <property type="entry name" value="Aldolase_class_II_sugar_metab"/>
</dbReference>
<protein>
    <submittedName>
        <fullName evidence="4">L-fuculose phosphate aldolase</fullName>
        <ecNumber evidence="4">4.1.2.17</ecNumber>
    </submittedName>
</protein>
<dbReference type="GO" id="GO:0005829">
    <property type="term" value="C:cytosol"/>
    <property type="evidence" value="ECO:0007669"/>
    <property type="project" value="TreeGrafter"/>
</dbReference>
<dbReference type="InterPro" id="IPR001303">
    <property type="entry name" value="Aldolase_II/adducin_N"/>
</dbReference>
<dbReference type="GO" id="GO:0019323">
    <property type="term" value="P:pentose catabolic process"/>
    <property type="evidence" value="ECO:0007669"/>
    <property type="project" value="TreeGrafter"/>
</dbReference>
<evidence type="ECO:0000313" key="4">
    <source>
        <dbReference type="EMBL" id="OIR11100.1"/>
    </source>
</evidence>
<keyword evidence="1" id="KW-0479">Metal-binding</keyword>
<proteinExistence type="predicted"/>
<dbReference type="InterPro" id="IPR036409">
    <property type="entry name" value="Aldolase_II/adducin_N_sf"/>
</dbReference>
<feature type="domain" description="Class II aldolase/adducin N-terminal" evidence="3">
    <location>
        <begin position="8"/>
        <end position="182"/>
    </location>
</feature>
<dbReference type="SMART" id="SM01007">
    <property type="entry name" value="Aldolase_II"/>
    <property type="match status" value="1"/>
</dbReference>
<dbReference type="AlphaFoldDB" id="A0A1J5TBF1"/>
<keyword evidence="2 4" id="KW-0456">Lyase</keyword>
<dbReference type="SUPFAM" id="SSF53639">
    <property type="entry name" value="AraD/HMP-PK domain-like"/>
    <property type="match status" value="1"/>
</dbReference>
<dbReference type="GO" id="GO:0046872">
    <property type="term" value="F:metal ion binding"/>
    <property type="evidence" value="ECO:0007669"/>
    <property type="project" value="UniProtKB-KW"/>
</dbReference>
<dbReference type="Pfam" id="PF00596">
    <property type="entry name" value="Aldolase_II"/>
    <property type="match status" value="1"/>
</dbReference>
<organism evidence="4">
    <name type="scientific">mine drainage metagenome</name>
    <dbReference type="NCBI Taxonomy" id="410659"/>
    <lineage>
        <taxon>unclassified sequences</taxon>
        <taxon>metagenomes</taxon>
        <taxon>ecological metagenomes</taxon>
    </lineage>
</organism>
<dbReference type="PANTHER" id="PTHR22789:SF0">
    <property type="entry name" value="3-OXO-TETRONATE 4-PHOSPHATE DECARBOXYLASE-RELATED"/>
    <property type="match status" value="1"/>
</dbReference>
<dbReference type="Gene3D" id="3.40.225.10">
    <property type="entry name" value="Class II aldolase/adducin N-terminal domain"/>
    <property type="match status" value="1"/>
</dbReference>
<dbReference type="EC" id="4.1.2.17" evidence="4"/>
<evidence type="ECO:0000259" key="3">
    <source>
        <dbReference type="SMART" id="SM01007"/>
    </source>
</evidence>
<dbReference type="EMBL" id="MLJW01000021">
    <property type="protein sequence ID" value="OIR11100.1"/>
    <property type="molecule type" value="Genomic_DNA"/>
</dbReference>
<gene>
    <name evidence="4" type="primary">fucA_2</name>
    <name evidence="4" type="ORF">GALL_72770</name>
</gene>
<sequence length="212" mass="23406">MTEQQLRTSLLQTSRRMVELGLNRGTAGNASVRCGGDILITPSALPVAEMTERDMVLLDADGKLLQGGKPSSEWRFHRDILKVRPEIGAVLHMHSPFATTIACLGKDVPAVHYHIAIAGGDSIRCTPYTIFGEQNLSDLALEALRDRKACLLGNHGMIALGKDLAEALSVAHEVEYLCEIYWRTLQAGEPRILTAQQMHEVQEKFVGYKKRS</sequence>
<name>A0A1J5TBF1_9ZZZZ</name>
<evidence type="ECO:0000256" key="2">
    <source>
        <dbReference type="ARBA" id="ARBA00023239"/>
    </source>
</evidence>
<accession>A0A1J5TBF1</accession>
<dbReference type="PANTHER" id="PTHR22789">
    <property type="entry name" value="FUCULOSE PHOSPHATE ALDOLASE"/>
    <property type="match status" value="1"/>
</dbReference>
<reference evidence="4" key="1">
    <citation type="submission" date="2016-10" db="EMBL/GenBank/DDBJ databases">
        <title>Sequence of Gallionella enrichment culture.</title>
        <authorList>
            <person name="Poehlein A."/>
            <person name="Muehling M."/>
            <person name="Daniel R."/>
        </authorList>
    </citation>
    <scope>NUCLEOTIDE SEQUENCE</scope>
</reference>
<comment type="caution">
    <text evidence="4">The sequence shown here is derived from an EMBL/GenBank/DDBJ whole genome shotgun (WGS) entry which is preliminary data.</text>
</comment>